<protein>
    <recommendedName>
        <fullName evidence="3">BZIP domain-containing protein</fullName>
    </recommendedName>
</protein>
<keyword evidence="5" id="KW-1185">Reference proteome</keyword>
<evidence type="ECO:0000259" key="3">
    <source>
        <dbReference type="PROSITE" id="PS50217"/>
    </source>
</evidence>
<evidence type="ECO:0000313" key="4">
    <source>
        <dbReference type="EMBL" id="ORY99500.1"/>
    </source>
</evidence>
<dbReference type="SUPFAM" id="SSF57959">
    <property type="entry name" value="Leucine zipper domain"/>
    <property type="match status" value="1"/>
</dbReference>
<dbReference type="AlphaFoldDB" id="A0A1Y2G9F2"/>
<dbReference type="InterPro" id="IPR046347">
    <property type="entry name" value="bZIP_sf"/>
</dbReference>
<dbReference type="Gene3D" id="3.30.160.60">
    <property type="entry name" value="Classic Zinc Finger"/>
    <property type="match status" value="1"/>
</dbReference>
<dbReference type="InParanoid" id="A0A1Y2G9F2"/>
<dbReference type="InterPro" id="IPR004827">
    <property type="entry name" value="bZIP"/>
</dbReference>
<comment type="caution">
    <text evidence="4">The sequence shown here is derived from an EMBL/GenBank/DDBJ whole genome shotgun (WGS) entry which is preliminary data.</text>
</comment>
<dbReference type="PROSITE" id="PS50217">
    <property type="entry name" value="BZIP"/>
    <property type="match status" value="1"/>
</dbReference>
<name>A0A1Y2G9F2_9FUNG</name>
<feature type="compositionally biased region" description="Low complexity" evidence="2">
    <location>
        <begin position="187"/>
        <end position="208"/>
    </location>
</feature>
<keyword evidence="1" id="KW-0175">Coiled coil</keyword>
<evidence type="ECO:0000256" key="2">
    <source>
        <dbReference type="SAM" id="MobiDB-lite"/>
    </source>
</evidence>
<organism evidence="4 5">
    <name type="scientific">Lobosporangium transversale</name>
    <dbReference type="NCBI Taxonomy" id="64571"/>
    <lineage>
        <taxon>Eukaryota</taxon>
        <taxon>Fungi</taxon>
        <taxon>Fungi incertae sedis</taxon>
        <taxon>Mucoromycota</taxon>
        <taxon>Mortierellomycotina</taxon>
        <taxon>Mortierellomycetes</taxon>
        <taxon>Mortierellales</taxon>
        <taxon>Mortierellaceae</taxon>
        <taxon>Lobosporangium</taxon>
    </lineage>
</organism>
<dbReference type="RefSeq" id="XP_021875826.1">
    <property type="nucleotide sequence ID" value="XM_022026953.1"/>
</dbReference>
<accession>A0A1Y2G9F2</accession>
<dbReference type="SMART" id="SM00338">
    <property type="entry name" value="BRLZ"/>
    <property type="match status" value="1"/>
</dbReference>
<dbReference type="PROSITE" id="PS00036">
    <property type="entry name" value="BZIP_BASIC"/>
    <property type="match status" value="1"/>
</dbReference>
<feature type="coiled-coil region" evidence="1">
    <location>
        <begin position="261"/>
        <end position="314"/>
    </location>
</feature>
<dbReference type="Proteomes" id="UP000193648">
    <property type="component" value="Unassembled WGS sequence"/>
</dbReference>
<dbReference type="OrthoDB" id="2257100at2759"/>
<dbReference type="GO" id="GO:0003700">
    <property type="term" value="F:DNA-binding transcription factor activity"/>
    <property type="evidence" value="ECO:0007669"/>
    <property type="project" value="InterPro"/>
</dbReference>
<evidence type="ECO:0000256" key="1">
    <source>
        <dbReference type="SAM" id="Coils"/>
    </source>
</evidence>
<dbReference type="Pfam" id="PF07716">
    <property type="entry name" value="bZIP_2"/>
    <property type="match status" value="1"/>
</dbReference>
<dbReference type="GeneID" id="33568796"/>
<feature type="region of interest" description="Disordered" evidence="2">
    <location>
        <begin position="175"/>
        <end position="208"/>
    </location>
</feature>
<dbReference type="STRING" id="64571.A0A1Y2G9F2"/>
<feature type="domain" description="BZIP" evidence="3">
    <location>
        <begin position="242"/>
        <end position="288"/>
    </location>
</feature>
<proteinExistence type="predicted"/>
<dbReference type="EMBL" id="MCFF01000068">
    <property type="protein sequence ID" value="ORY99500.1"/>
    <property type="molecule type" value="Genomic_DNA"/>
</dbReference>
<evidence type="ECO:0000313" key="5">
    <source>
        <dbReference type="Proteomes" id="UP000193648"/>
    </source>
</evidence>
<sequence>MAISIDFSMFDATDAKLSKSADSLESALAQFGKNASGFNSSSVDMFAPSANPGSGFDEWLAADFSIGAHSVDETSSVSSMSPFSAIEDSPILDFASFGSAVESSLFTFSETLPINVPNKIKSSQEPVLTSAAVQQAAAALNIPWSAELESAVMAQAALNAAVAIPVSQPLPSPVLAPKAEPEEMGLSVSSTSTSRAGSPSSTPASTQAPVITVRPHIPVTKGRGSKKRVLTPEEEAEEIVVKRAKNTDAARRSRLKKLIKLEGLEAKVFDLEAANNALNMKIAILETEKNGFLVKDAEQTARIAQLEAQLAEAHAALTNRV</sequence>
<dbReference type="CDD" id="cd12193">
    <property type="entry name" value="bZIP_GCN4"/>
    <property type="match status" value="1"/>
</dbReference>
<gene>
    <name evidence="4" type="ORF">BCR41DRAFT_375466</name>
</gene>
<reference evidence="4 5" key="1">
    <citation type="submission" date="2016-07" db="EMBL/GenBank/DDBJ databases">
        <title>Pervasive Adenine N6-methylation of Active Genes in Fungi.</title>
        <authorList>
            <consortium name="DOE Joint Genome Institute"/>
            <person name="Mondo S.J."/>
            <person name="Dannebaum R.O."/>
            <person name="Kuo R.C."/>
            <person name="Labutti K."/>
            <person name="Haridas S."/>
            <person name="Kuo A."/>
            <person name="Salamov A."/>
            <person name="Ahrendt S.R."/>
            <person name="Lipzen A."/>
            <person name="Sullivan W."/>
            <person name="Andreopoulos W.B."/>
            <person name="Clum A."/>
            <person name="Lindquist E."/>
            <person name="Daum C."/>
            <person name="Ramamoorthy G.K."/>
            <person name="Gryganskyi A."/>
            <person name="Culley D."/>
            <person name="Magnuson J.K."/>
            <person name="James T.Y."/>
            <person name="O'Malley M.A."/>
            <person name="Stajich J.E."/>
            <person name="Spatafora J.W."/>
            <person name="Visel A."/>
            <person name="Grigoriev I.V."/>
        </authorList>
    </citation>
    <scope>NUCLEOTIDE SEQUENCE [LARGE SCALE GENOMIC DNA]</scope>
    <source>
        <strain evidence="4 5">NRRL 3116</strain>
    </source>
</reference>